<dbReference type="AlphaFoldDB" id="A0A1A8IQW8"/>
<dbReference type="GO" id="GO:0048814">
    <property type="term" value="P:regulation of dendrite morphogenesis"/>
    <property type="evidence" value="ECO:0007669"/>
    <property type="project" value="TreeGrafter"/>
</dbReference>
<reference evidence="3" key="1">
    <citation type="submission" date="2016-05" db="EMBL/GenBank/DDBJ databases">
        <authorList>
            <person name="Lavstsen T."/>
            <person name="Jespersen J.S."/>
        </authorList>
    </citation>
    <scope>NUCLEOTIDE SEQUENCE</scope>
    <source>
        <tissue evidence="3">Brain</tissue>
    </source>
</reference>
<dbReference type="PANTHER" id="PTHR21560:SF0">
    <property type="entry name" value="KINASE NON-CATALYTIC C-LOBE DOMAIN-CONTAINING PROTEIN 1"/>
    <property type="match status" value="1"/>
</dbReference>
<feature type="non-terminal residue" evidence="3">
    <location>
        <position position="1"/>
    </location>
</feature>
<evidence type="ECO:0000256" key="1">
    <source>
        <dbReference type="SAM" id="MobiDB-lite"/>
    </source>
</evidence>
<organism evidence="3">
    <name type="scientific">Nothobranchius kuhntae</name>
    <name type="common">Beira killifish</name>
    <dbReference type="NCBI Taxonomy" id="321403"/>
    <lineage>
        <taxon>Eukaryota</taxon>
        <taxon>Metazoa</taxon>
        <taxon>Chordata</taxon>
        <taxon>Craniata</taxon>
        <taxon>Vertebrata</taxon>
        <taxon>Euteleostomi</taxon>
        <taxon>Actinopterygii</taxon>
        <taxon>Neopterygii</taxon>
        <taxon>Teleostei</taxon>
        <taxon>Neoteleostei</taxon>
        <taxon>Acanthomorphata</taxon>
        <taxon>Ovalentaria</taxon>
        <taxon>Atherinomorphae</taxon>
        <taxon>Cyprinodontiformes</taxon>
        <taxon>Nothobranchiidae</taxon>
        <taxon>Nothobranchius</taxon>
    </lineage>
</organism>
<dbReference type="Pfam" id="PF00617">
    <property type="entry name" value="RasGEF"/>
    <property type="match status" value="1"/>
</dbReference>
<dbReference type="GO" id="GO:0043025">
    <property type="term" value="C:neuronal cell body"/>
    <property type="evidence" value="ECO:0007669"/>
    <property type="project" value="TreeGrafter"/>
</dbReference>
<dbReference type="GO" id="GO:0030425">
    <property type="term" value="C:dendrite"/>
    <property type="evidence" value="ECO:0007669"/>
    <property type="project" value="TreeGrafter"/>
</dbReference>
<feature type="compositionally biased region" description="Polar residues" evidence="1">
    <location>
        <begin position="50"/>
        <end position="62"/>
    </location>
</feature>
<dbReference type="SUPFAM" id="SSF48366">
    <property type="entry name" value="Ras GEF"/>
    <property type="match status" value="1"/>
</dbReference>
<dbReference type="InterPro" id="IPR001895">
    <property type="entry name" value="RASGEF_cat_dom"/>
</dbReference>
<feature type="region of interest" description="Disordered" evidence="1">
    <location>
        <begin position="1"/>
        <end position="97"/>
    </location>
</feature>
<gene>
    <name evidence="3" type="primary">SRRM1</name>
</gene>
<dbReference type="PANTHER" id="PTHR21560">
    <property type="entry name" value="VERY KIND PROTEIN"/>
    <property type="match status" value="1"/>
</dbReference>
<dbReference type="EMBL" id="HAED01013294">
    <property type="protein sequence ID" value="SBQ99739.1"/>
    <property type="molecule type" value="Transcribed_RNA"/>
</dbReference>
<reference evidence="3" key="2">
    <citation type="submission" date="2016-06" db="EMBL/GenBank/DDBJ databases">
        <title>The genome of a short-lived fish provides insights into sex chromosome evolution and the genetic control of aging.</title>
        <authorList>
            <person name="Reichwald K."/>
            <person name="Felder M."/>
            <person name="Petzold A."/>
            <person name="Koch P."/>
            <person name="Groth M."/>
            <person name="Platzer M."/>
        </authorList>
    </citation>
    <scope>NUCLEOTIDE SEQUENCE</scope>
    <source>
        <tissue evidence="3">Brain</tissue>
    </source>
</reference>
<dbReference type="InterPro" id="IPR036964">
    <property type="entry name" value="RASGEF_cat_dom_sf"/>
</dbReference>
<dbReference type="GO" id="GO:0007264">
    <property type="term" value="P:small GTPase-mediated signal transduction"/>
    <property type="evidence" value="ECO:0007669"/>
    <property type="project" value="InterPro"/>
</dbReference>
<dbReference type="GO" id="GO:0032045">
    <property type="term" value="C:guanyl-nucleotide exchange factor complex"/>
    <property type="evidence" value="ECO:0007669"/>
    <property type="project" value="TreeGrafter"/>
</dbReference>
<dbReference type="GO" id="GO:0005085">
    <property type="term" value="F:guanyl-nucleotide exchange factor activity"/>
    <property type="evidence" value="ECO:0007669"/>
    <property type="project" value="InterPro"/>
</dbReference>
<feature type="compositionally biased region" description="Low complexity" evidence="1">
    <location>
        <begin position="20"/>
        <end position="31"/>
    </location>
</feature>
<dbReference type="Gene3D" id="1.10.840.10">
    <property type="entry name" value="Ras guanine-nucleotide exchange factors catalytic domain"/>
    <property type="match status" value="1"/>
</dbReference>
<dbReference type="InterPro" id="IPR029899">
    <property type="entry name" value="KNDC1"/>
</dbReference>
<accession>A0A1A8IQW8</accession>
<dbReference type="InterPro" id="IPR023578">
    <property type="entry name" value="Ras_GEF_dom_sf"/>
</dbReference>
<name>A0A1A8IQW8_NOTKU</name>
<feature type="compositionally biased region" description="Low complexity" evidence="1">
    <location>
        <begin position="1"/>
        <end position="13"/>
    </location>
</feature>
<protein>
    <submittedName>
        <fullName evidence="3">Serine/arginine repetitive matrix 1</fullName>
    </submittedName>
</protein>
<sequence>PAEPGTQRPGTQGRPPPPGTQQSPGTQTPPGSHRDLSGRCQNLKPPDPVATNTQADHGTSPHTRAWRPQPILPGPKAAALQSPTESEGTNPAPPQQNIYAHPCICTTSRIYKTWDIQRAAVPLGTPSDPQQLLAYADRVSNWSSAEILTWDSVKTQVALLTRYLCMGKFCYETRNFASAMQVLGALENGTEVQYPCSPHHDLQAYLCLRNAQLANANIHLLEGCIVICYVPLVD</sequence>
<evidence type="ECO:0000259" key="2">
    <source>
        <dbReference type="Pfam" id="PF00617"/>
    </source>
</evidence>
<proteinExistence type="predicted"/>
<evidence type="ECO:0000313" key="3">
    <source>
        <dbReference type="EMBL" id="SBQ99739.1"/>
    </source>
</evidence>
<feature type="domain" description="Ras-GEF" evidence="2">
    <location>
        <begin position="130"/>
        <end position="188"/>
    </location>
</feature>